<organism evidence="1 2">
    <name type="scientific">Clonostachys chloroleuca</name>
    <dbReference type="NCBI Taxonomy" id="1926264"/>
    <lineage>
        <taxon>Eukaryota</taxon>
        <taxon>Fungi</taxon>
        <taxon>Dikarya</taxon>
        <taxon>Ascomycota</taxon>
        <taxon>Pezizomycotina</taxon>
        <taxon>Sordariomycetes</taxon>
        <taxon>Hypocreomycetidae</taxon>
        <taxon>Hypocreales</taxon>
        <taxon>Bionectriaceae</taxon>
        <taxon>Clonostachys</taxon>
    </lineage>
</organism>
<dbReference type="AlphaFoldDB" id="A0AA35MIT9"/>
<reference evidence="1" key="1">
    <citation type="submission" date="2023-01" db="EMBL/GenBank/DDBJ databases">
        <authorList>
            <person name="Piombo E."/>
        </authorList>
    </citation>
    <scope>NUCLEOTIDE SEQUENCE</scope>
</reference>
<keyword evidence="2" id="KW-1185">Reference proteome</keyword>
<accession>A0AA35MIT9</accession>
<dbReference type="Proteomes" id="UP001160390">
    <property type="component" value="Unassembled WGS sequence"/>
</dbReference>
<gene>
    <name evidence="1" type="ORF">CCHLO57077_00008647</name>
</gene>
<comment type="caution">
    <text evidence="1">The sequence shown here is derived from an EMBL/GenBank/DDBJ whole genome shotgun (WGS) entry which is preliminary data.</text>
</comment>
<evidence type="ECO:0000313" key="2">
    <source>
        <dbReference type="Proteomes" id="UP001160390"/>
    </source>
</evidence>
<protein>
    <submittedName>
        <fullName evidence="1">Uncharacterized protein</fullName>
    </submittedName>
</protein>
<dbReference type="EMBL" id="CABFNP030001292">
    <property type="protein sequence ID" value="CAI6097445.1"/>
    <property type="molecule type" value="Genomic_DNA"/>
</dbReference>
<sequence>MPDDDSKDLVDIRELLVKHNAPKHVSIRLLHKHFDACDGEVMAVGNVSSKFTRRYIGKAQRAYVLEP</sequence>
<evidence type="ECO:0000313" key="1">
    <source>
        <dbReference type="EMBL" id="CAI6097445.1"/>
    </source>
</evidence>
<proteinExistence type="predicted"/>
<name>A0AA35MIT9_9HYPO</name>